<organism evidence="6 7">
    <name type="scientific">Pleodorina starrii</name>
    <dbReference type="NCBI Taxonomy" id="330485"/>
    <lineage>
        <taxon>Eukaryota</taxon>
        <taxon>Viridiplantae</taxon>
        <taxon>Chlorophyta</taxon>
        <taxon>core chlorophytes</taxon>
        <taxon>Chlorophyceae</taxon>
        <taxon>CS clade</taxon>
        <taxon>Chlamydomonadales</taxon>
        <taxon>Volvocaceae</taxon>
        <taxon>Pleodorina</taxon>
    </lineage>
</organism>
<dbReference type="Proteomes" id="UP001165080">
    <property type="component" value="Unassembled WGS sequence"/>
</dbReference>
<proteinExistence type="predicted"/>
<dbReference type="GO" id="GO:0005634">
    <property type="term" value="C:nucleus"/>
    <property type="evidence" value="ECO:0007669"/>
    <property type="project" value="InterPro"/>
</dbReference>
<evidence type="ECO:0000256" key="3">
    <source>
        <dbReference type="ARBA" id="ARBA00022833"/>
    </source>
</evidence>
<dbReference type="GO" id="GO:0008270">
    <property type="term" value="F:zinc ion binding"/>
    <property type="evidence" value="ECO:0007669"/>
    <property type="project" value="UniProtKB-KW"/>
</dbReference>
<dbReference type="PANTHER" id="PTHR31251">
    <property type="entry name" value="SQUAMOSA PROMOTER-BINDING-LIKE PROTEIN 4"/>
    <property type="match status" value="1"/>
</dbReference>
<dbReference type="InterPro" id="IPR004333">
    <property type="entry name" value="SBP_dom"/>
</dbReference>
<comment type="caution">
    <text evidence="6">The sequence shown here is derived from an EMBL/GenBank/DDBJ whole genome shotgun (WGS) entry which is preliminary data.</text>
</comment>
<keyword evidence="1" id="KW-0479">Metal-binding</keyword>
<dbReference type="InterPro" id="IPR044817">
    <property type="entry name" value="SBP-like"/>
</dbReference>
<evidence type="ECO:0000256" key="2">
    <source>
        <dbReference type="ARBA" id="ARBA00022771"/>
    </source>
</evidence>
<feature type="region of interest" description="Disordered" evidence="4">
    <location>
        <begin position="31"/>
        <end position="80"/>
    </location>
</feature>
<dbReference type="AlphaFoldDB" id="A0A9W6BWU2"/>
<sequence length="409" mass="40275">MNGELARAEAEVLANAAAAVAAAVANLPDPGGQQLIPSIQAPDFQGQTDQDDQEEGSAGGAGQDGQGQARKPRKLRKPNDVARCQVDGCGRDLSDAKLYLRRYSVCEPHFKAEWVTLSGGRYRFCQQCNKFQSLDNFAGNRRSCKTRSEDRNIRRRKQRTDERAAAGDEADGAGVRALKGPQMLGALSLPSRAALCDNGVLRQLGNDPSDPANQFAAVQYASQVQQFLLASGGAGAAAVAGIAPVGGGGASLGGGGGGGAAGMGGGGGGAAANGGGLAAALGGVGLGMGLNALGGALNVSGALGGGLNGSANLAQQLLLQQAATAVGGGGGGGGGPNGAGSAVGVGSLADAAGGGSGLTGNLDLQNFMAQQILQQTAAGGQGPPLVLLSNQNVMLVSLDNLGLLQQQAK</sequence>
<dbReference type="PANTHER" id="PTHR31251:SF169">
    <property type="entry name" value="SQUAMOSA PROMOTER-BINDING-LIKE PROTEIN 8"/>
    <property type="match status" value="1"/>
</dbReference>
<keyword evidence="7" id="KW-1185">Reference proteome</keyword>
<dbReference type="EMBL" id="BRXU01000029">
    <property type="protein sequence ID" value="GLC59689.1"/>
    <property type="molecule type" value="Genomic_DNA"/>
</dbReference>
<feature type="region of interest" description="Disordered" evidence="4">
    <location>
        <begin position="142"/>
        <end position="172"/>
    </location>
</feature>
<dbReference type="Pfam" id="PF03110">
    <property type="entry name" value="SBP"/>
    <property type="match status" value="1"/>
</dbReference>
<accession>A0A9W6BWU2</accession>
<dbReference type="PROSITE" id="PS51141">
    <property type="entry name" value="ZF_SBP"/>
    <property type="match status" value="1"/>
</dbReference>
<dbReference type="InterPro" id="IPR036893">
    <property type="entry name" value="SBP_sf"/>
</dbReference>
<reference evidence="6 7" key="1">
    <citation type="journal article" date="2023" name="Commun. Biol.">
        <title>Reorganization of the ancestral sex-determining regions during the evolution of trioecy in Pleodorina starrii.</title>
        <authorList>
            <person name="Takahashi K."/>
            <person name="Suzuki S."/>
            <person name="Kawai-Toyooka H."/>
            <person name="Yamamoto K."/>
            <person name="Hamaji T."/>
            <person name="Ootsuki R."/>
            <person name="Yamaguchi H."/>
            <person name="Kawachi M."/>
            <person name="Higashiyama T."/>
            <person name="Nozaki H."/>
        </authorList>
    </citation>
    <scope>NUCLEOTIDE SEQUENCE [LARGE SCALE GENOMIC DNA]</scope>
    <source>
        <strain evidence="6 7">NIES-4479</strain>
    </source>
</reference>
<name>A0A9W6BWU2_9CHLO</name>
<gene>
    <name evidence="6" type="primary">PLEST010536</name>
    <name evidence="6" type="ORF">PLESTB_001522800</name>
</gene>
<evidence type="ECO:0000256" key="1">
    <source>
        <dbReference type="ARBA" id="ARBA00022723"/>
    </source>
</evidence>
<evidence type="ECO:0000259" key="5">
    <source>
        <dbReference type="PROSITE" id="PS51141"/>
    </source>
</evidence>
<evidence type="ECO:0000313" key="7">
    <source>
        <dbReference type="Proteomes" id="UP001165080"/>
    </source>
</evidence>
<keyword evidence="2" id="KW-0863">Zinc-finger</keyword>
<keyword evidence="3" id="KW-0862">Zinc</keyword>
<protein>
    <submittedName>
        <fullName evidence="6">Squamosa promoter-binding-like protein</fullName>
    </submittedName>
</protein>
<dbReference type="GO" id="GO:0003677">
    <property type="term" value="F:DNA binding"/>
    <property type="evidence" value="ECO:0007669"/>
    <property type="project" value="InterPro"/>
</dbReference>
<feature type="domain" description="SBP-type" evidence="5">
    <location>
        <begin position="81"/>
        <end position="158"/>
    </location>
</feature>
<dbReference type="Gene3D" id="4.10.1100.10">
    <property type="entry name" value="Transcription factor, SBP-box domain"/>
    <property type="match status" value="1"/>
</dbReference>
<dbReference type="SUPFAM" id="SSF103612">
    <property type="entry name" value="SBT domain"/>
    <property type="match status" value="1"/>
</dbReference>
<evidence type="ECO:0000256" key="4">
    <source>
        <dbReference type="SAM" id="MobiDB-lite"/>
    </source>
</evidence>
<evidence type="ECO:0000313" key="6">
    <source>
        <dbReference type="EMBL" id="GLC59689.1"/>
    </source>
</evidence>